<sequence>MNKQEFDLLNIIKKEAYVNQRQLSEASGYSLGKVNTSLAELVEAGYLNADYRLTEQAKELFTENRPNQAVILAAGAGMRMIPINTEVSKGMLEVRGETLVERLIKQLKEKGIHKITIVVGFMKEQYEYLIDEYGVELVYNKEYAVKNNLFSLAKVKDRLENAYIVPCDLWCRTNPFSETELYSWYMIDEMPDEDSTIRMNRKMELKAVGDSEAGNHMVGIAYINKESARTLEQKISEMKEHRRYYNSFWEDAAMEKGKMILFPKEVKKGDVLEINTLEQLRDLDENSDQLNSELLDIIAETLSCEQKEITEIEPLKKGMTNRSFRFRCGEKRYIMRVPGEGTDKMINRSQEYDVYQVIGPKGICDPVRYMSKEKGYKITEFLEGARNCDAENENDVKACMKYLRNVHEQNLKVDHSFDLFEQIEKYEQYRNGEKSIYRDYEKTKEKMYELKFFVDQQEKEYTLTHIDAVPDNFLFVDDRIYLIDWEYSGMQDPHVDIAMFAIYALYEKEQIDRLIDAYFTEGCLEEVRTKIYCYIAICGFLWSNWCEYKRILGVEFGEYSLKQYRYAKEFYRLAKERMEND</sequence>
<accession>A0A564U360</accession>
<evidence type="ECO:0000313" key="2">
    <source>
        <dbReference type="EMBL" id="VUX13929.1"/>
    </source>
</evidence>
<dbReference type="InterPro" id="IPR052077">
    <property type="entry name" value="CcrZ_PhaseVar_Mediator"/>
</dbReference>
<protein>
    <submittedName>
        <fullName evidence="2">Bifunctional IPC transferase and DIPP synthase</fullName>
    </submittedName>
</protein>
<evidence type="ECO:0000259" key="1">
    <source>
        <dbReference type="Pfam" id="PF12804"/>
    </source>
</evidence>
<dbReference type="InterPro" id="IPR036390">
    <property type="entry name" value="WH_DNA-bd_sf"/>
</dbReference>
<dbReference type="InterPro" id="IPR011009">
    <property type="entry name" value="Kinase-like_dom_sf"/>
</dbReference>
<dbReference type="PANTHER" id="PTHR40086:SF1">
    <property type="entry name" value="CELL CYCLE REGULATOR CCRZ"/>
    <property type="match status" value="1"/>
</dbReference>
<dbReference type="RefSeq" id="WP_144367328.1">
    <property type="nucleotide sequence ID" value="NZ_CABHNA010000065.1"/>
</dbReference>
<feature type="domain" description="MobA-like NTP transferase" evidence="1">
    <location>
        <begin position="69"/>
        <end position="169"/>
    </location>
</feature>
<dbReference type="Pfam" id="PF13412">
    <property type="entry name" value="HTH_24"/>
    <property type="match status" value="1"/>
</dbReference>
<dbReference type="Pfam" id="PF01633">
    <property type="entry name" value="Choline_kinase"/>
    <property type="match status" value="1"/>
</dbReference>
<proteinExistence type="predicted"/>
<dbReference type="SUPFAM" id="SSF46785">
    <property type="entry name" value="Winged helix' DNA-binding domain"/>
    <property type="match status" value="1"/>
</dbReference>
<dbReference type="InterPro" id="IPR029044">
    <property type="entry name" value="Nucleotide-diphossugar_trans"/>
</dbReference>
<dbReference type="GO" id="GO:0016779">
    <property type="term" value="F:nucleotidyltransferase activity"/>
    <property type="evidence" value="ECO:0007669"/>
    <property type="project" value="UniProtKB-ARBA"/>
</dbReference>
<dbReference type="AlphaFoldDB" id="A0A564U360"/>
<dbReference type="Proteomes" id="UP000363661">
    <property type="component" value="Unassembled WGS sequence"/>
</dbReference>
<dbReference type="SUPFAM" id="SSF53448">
    <property type="entry name" value="Nucleotide-diphospho-sugar transferases"/>
    <property type="match status" value="1"/>
</dbReference>
<dbReference type="CDD" id="cd05151">
    <property type="entry name" value="ChoK-like"/>
    <property type="match status" value="1"/>
</dbReference>
<dbReference type="EMBL" id="CABHNA010000065">
    <property type="protein sequence ID" value="VUX13929.1"/>
    <property type="molecule type" value="Genomic_DNA"/>
</dbReference>
<reference evidence="2 3" key="1">
    <citation type="submission" date="2019-07" db="EMBL/GenBank/DDBJ databases">
        <authorList>
            <person name="Hibberd C M."/>
            <person name="Gehrig L. J."/>
            <person name="Chang H.-W."/>
            <person name="Venkatesh S."/>
        </authorList>
    </citation>
    <scope>NUCLEOTIDE SEQUENCE [LARGE SCALE GENOMIC DNA]</scope>
    <source>
        <strain evidence="2">Ruminococcus_torques_SSTS_Bg7063</strain>
    </source>
</reference>
<name>A0A564U360_9FIRM</name>
<dbReference type="PANTHER" id="PTHR40086">
    <property type="entry name" value="PHOSPHOTRANSFERASE YTMP-RELATED"/>
    <property type="match status" value="1"/>
</dbReference>
<dbReference type="Gene3D" id="3.90.1200.10">
    <property type="match status" value="1"/>
</dbReference>
<dbReference type="Gene3D" id="3.30.200.20">
    <property type="entry name" value="Phosphorylase Kinase, domain 1"/>
    <property type="match status" value="1"/>
</dbReference>
<dbReference type="InterPro" id="IPR025877">
    <property type="entry name" value="MobA-like_NTP_Trfase"/>
</dbReference>
<dbReference type="SUPFAM" id="SSF56112">
    <property type="entry name" value="Protein kinase-like (PK-like)"/>
    <property type="match status" value="1"/>
</dbReference>
<gene>
    <name evidence="2" type="primary">spsI_1</name>
    <name evidence="2" type="ORF">RTSSTS7063_01938</name>
</gene>
<dbReference type="Pfam" id="PF12804">
    <property type="entry name" value="NTP_transf_3"/>
    <property type="match status" value="1"/>
</dbReference>
<keyword evidence="3" id="KW-1185">Reference proteome</keyword>
<keyword evidence="2" id="KW-0808">Transferase</keyword>
<dbReference type="Gene3D" id="3.90.550.10">
    <property type="entry name" value="Spore Coat Polysaccharide Biosynthesis Protein SpsA, Chain A"/>
    <property type="match status" value="1"/>
</dbReference>
<evidence type="ECO:0000313" key="3">
    <source>
        <dbReference type="Proteomes" id="UP000363661"/>
    </source>
</evidence>
<organism evidence="2 3">
    <name type="scientific">[Ruminococcus] torques</name>
    <dbReference type="NCBI Taxonomy" id="33039"/>
    <lineage>
        <taxon>Bacteria</taxon>
        <taxon>Bacillati</taxon>
        <taxon>Bacillota</taxon>
        <taxon>Clostridia</taxon>
        <taxon>Lachnospirales</taxon>
        <taxon>Lachnospiraceae</taxon>
        <taxon>Mediterraneibacter</taxon>
    </lineage>
</organism>